<evidence type="ECO:0000256" key="1">
    <source>
        <dbReference type="SAM" id="MobiDB-lite"/>
    </source>
</evidence>
<protein>
    <submittedName>
        <fullName evidence="2">Uncharacterized protein</fullName>
    </submittedName>
</protein>
<feature type="region of interest" description="Disordered" evidence="1">
    <location>
        <begin position="1"/>
        <end position="46"/>
    </location>
</feature>
<gene>
    <name evidence="2" type="ORF">PanWU01x14_163220</name>
</gene>
<organism evidence="2 3">
    <name type="scientific">Parasponia andersonii</name>
    <name type="common">Sponia andersonii</name>
    <dbReference type="NCBI Taxonomy" id="3476"/>
    <lineage>
        <taxon>Eukaryota</taxon>
        <taxon>Viridiplantae</taxon>
        <taxon>Streptophyta</taxon>
        <taxon>Embryophyta</taxon>
        <taxon>Tracheophyta</taxon>
        <taxon>Spermatophyta</taxon>
        <taxon>Magnoliopsida</taxon>
        <taxon>eudicotyledons</taxon>
        <taxon>Gunneridae</taxon>
        <taxon>Pentapetalae</taxon>
        <taxon>rosids</taxon>
        <taxon>fabids</taxon>
        <taxon>Rosales</taxon>
        <taxon>Cannabaceae</taxon>
        <taxon>Parasponia</taxon>
    </lineage>
</organism>
<evidence type="ECO:0000313" key="2">
    <source>
        <dbReference type="EMBL" id="PON58807.1"/>
    </source>
</evidence>
<feature type="compositionally biased region" description="Basic and acidic residues" evidence="1">
    <location>
        <begin position="27"/>
        <end position="46"/>
    </location>
</feature>
<comment type="caution">
    <text evidence="2">The sequence shown here is derived from an EMBL/GenBank/DDBJ whole genome shotgun (WGS) entry which is preliminary data.</text>
</comment>
<dbReference type="AlphaFoldDB" id="A0A2P5CCR5"/>
<keyword evidence="3" id="KW-1185">Reference proteome</keyword>
<dbReference type="EMBL" id="JXTB01000145">
    <property type="protein sequence ID" value="PON58807.1"/>
    <property type="molecule type" value="Genomic_DNA"/>
</dbReference>
<name>A0A2P5CCR5_PARAD</name>
<dbReference type="Proteomes" id="UP000237105">
    <property type="component" value="Unassembled WGS sequence"/>
</dbReference>
<proteinExistence type="predicted"/>
<evidence type="ECO:0000313" key="3">
    <source>
        <dbReference type="Proteomes" id="UP000237105"/>
    </source>
</evidence>
<reference evidence="3" key="1">
    <citation type="submission" date="2016-06" db="EMBL/GenBank/DDBJ databases">
        <title>Parallel loss of symbiosis genes in relatives of nitrogen-fixing non-legume Parasponia.</title>
        <authorList>
            <person name="Van Velzen R."/>
            <person name="Holmer R."/>
            <person name="Bu F."/>
            <person name="Rutten L."/>
            <person name="Van Zeijl A."/>
            <person name="Liu W."/>
            <person name="Santuari L."/>
            <person name="Cao Q."/>
            <person name="Sharma T."/>
            <person name="Shen D."/>
            <person name="Roswanjaya Y."/>
            <person name="Wardhani T."/>
            <person name="Kalhor M.S."/>
            <person name="Jansen J."/>
            <person name="Van den Hoogen J."/>
            <person name="Gungor B."/>
            <person name="Hartog M."/>
            <person name="Hontelez J."/>
            <person name="Verver J."/>
            <person name="Yang W.-C."/>
            <person name="Schijlen E."/>
            <person name="Repin R."/>
            <person name="Schilthuizen M."/>
            <person name="Schranz E."/>
            <person name="Heidstra R."/>
            <person name="Miyata K."/>
            <person name="Fedorova E."/>
            <person name="Kohlen W."/>
            <person name="Bisseling T."/>
            <person name="Smit S."/>
            <person name="Geurts R."/>
        </authorList>
    </citation>
    <scope>NUCLEOTIDE SEQUENCE [LARGE SCALE GENOMIC DNA]</scope>
    <source>
        <strain evidence="3">cv. WU1-14</strain>
    </source>
</reference>
<accession>A0A2P5CCR5</accession>
<feature type="compositionally biased region" description="Basic and acidic residues" evidence="1">
    <location>
        <begin position="1"/>
        <end position="11"/>
    </location>
</feature>
<sequence length="152" mass="17357">MASLNDERDNLIDPFVQKAEATGSHLTVDEKPREDNEEEAGCKPHYPDSLHAENIHIPNFPCEENNNYHNEGVLSKLQCMNDRLELIIAMIMRDPTRRTDPLEANIDDNSIKFDHCDYRDTGSYMTLPTQNNDSDCNEDDAIEMVSPHPMPV</sequence>